<dbReference type="PANTHER" id="PTHR47894:SF1">
    <property type="entry name" value="HTH-TYPE TRANSCRIPTIONAL REGULATOR VQSM"/>
    <property type="match status" value="1"/>
</dbReference>
<keyword evidence="6" id="KW-1185">Reference proteome</keyword>
<keyword evidence="3" id="KW-0804">Transcription</keyword>
<accession>A0ABQ6H1A6</accession>
<dbReference type="PANTHER" id="PTHR47894">
    <property type="entry name" value="HTH-TYPE TRANSCRIPTIONAL REGULATOR GADX"/>
    <property type="match status" value="1"/>
</dbReference>
<keyword evidence="1" id="KW-0805">Transcription regulation</keyword>
<dbReference type="InterPro" id="IPR018060">
    <property type="entry name" value="HTH_AraC"/>
</dbReference>
<dbReference type="SUPFAM" id="SSF46689">
    <property type="entry name" value="Homeodomain-like"/>
    <property type="match status" value="1"/>
</dbReference>
<protein>
    <recommendedName>
        <fullName evidence="4">HTH araC/xylS-type domain-containing protein</fullName>
    </recommendedName>
</protein>
<proteinExistence type="predicted"/>
<evidence type="ECO:0000256" key="2">
    <source>
        <dbReference type="ARBA" id="ARBA00023125"/>
    </source>
</evidence>
<evidence type="ECO:0000313" key="6">
    <source>
        <dbReference type="Proteomes" id="UP001157133"/>
    </source>
</evidence>
<dbReference type="InterPro" id="IPR032687">
    <property type="entry name" value="AraC-type_N"/>
</dbReference>
<reference evidence="5 6" key="1">
    <citation type="submission" date="2023-03" db="EMBL/GenBank/DDBJ databases">
        <title>Draft genome sequence of Thalassotalea eurytherma JCM 18482T.</title>
        <authorList>
            <person name="Sawabe T."/>
        </authorList>
    </citation>
    <scope>NUCLEOTIDE SEQUENCE [LARGE SCALE GENOMIC DNA]</scope>
    <source>
        <strain evidence="5 6">JCM 18482</strain>
    </source>
</reference>
<dbReference type="InterPro" id="IPR009057">
    <property type="entry name" value="Homeodomain-like_sf"/>
</dbReference>
<evidence type="ECO:0000313" key="5">
    <source>
        <dbReference type="EMBL" id="GLX81674.1"/>
    </source>
</evidence>
<comment type="caution">
    <text evidence="5">The sequence shown here is derived from an EMBL/GenBank/DDBJ whole genome shotgun (WGS) entry which is preliminary data.</text>
</comment>
<dbReference type="InterPro" id="IPR020449">
    <property type="entry name" value="Tscrpt_reg_AraC-type_HTH"/>
</dbReference>
<dbReference type="PRINTS" id="PR00032">
    <property type="entry name" value="HTHARAC"/>
</dbReference>
<dbReference type="PROSITE" id="PS01124">
    <property type="entry name" value="HTH_ARAC_FAMILY_2"/>
    <property type="match status" value="1"/>
</dbReference>
<gene>
    <name evidence="5" type="ORF">theurythT_11260</name>
</gene>
<feature type="domain" description="HTH araC/xylS-type" evidence="4">
    <location>
        <begin position="237"/>
        <end position="335"/>
    </location>
</feature>
<dbReference type="Gene3D" id="1.10.10.60">
    <property type="entry name" value="Homeodomain-like"/>
    <property type="match status" value="1"/>
</dbReference>
<dbReference type="Proteomes" id="UP001157133">
    <property type="component" value="Unassembled WGS sequence"/>
</dbReference>
<sequence length="345" mass="40054">MMSQALIPNPFIRWHFREFQRRGYSISQICQQFDVPESVFDSQGQDISAESFANIIKQSVEVLNDESFGGIGTSLPMGSFRMMTYACISCVTLKQAIHRAFNFYQLLTNQIHWQLKIDGDKCHLVFDTSLDGTTGSSHNYFIIFTTCIIWRWLSWMIDQPIKIDKLDLIFSPVFARSYLPGLFKTSVNYEQQNTVITFDSALLELPVKQTPQTLQTFLINAPECLMSHYQSSMSLTKKVQEYLEKTEYIGETNLQQAAEHFFCSEQSLIRGLKQEGARFKDIREKVRKQKSTYYLVKTGLTNQQISAQLGFSEVSVFYRNFKKWFGVTPSQYRENPRKSEKLHEN</sequence>
<organism evidence="5 6">
    <name type="scientific">Thalassotalea eurytherma</name>
    <dbReference type="NCBI Taxonomy" id="1144278"/>
    <lineage>
        <taxon>Bacteria</taxon>
        <taxon>Pseudomonadati</taxon>
        <taxon>Pseudomonadota</taxon>
        <taxon>Gammaproteobacteria</taxon>
        <taxon>Alteromonadales</taxon>
        <taxon>Colwelliaceae</taxon>
        <taxon>Thalassotalea</taxon>
    </lineage>
</organism>
<evidence type="ECO:0000259" key="4">
    <source>
        <dbReference type="PROSITE" id="PS01124"/>
    </source>
</evidence>
<dbReference type="EMBL" id="BSSU01000005">
    <property type="protein sequence ID" value="GLX81674.1"/>
    <property type="molecule type" value="Genomic_DNA"/>
</dbReference>
<evidence type="ECO:0000256" key="3">
    <source>
        <dbReference type="ARBA" id="ARBA00023163"/>
    </source>
</evidence>
<dbReference type="Pfam" id="PF12625">
    <property type="entry name" value="Arabinose_bd"/>
    <property type="match status" value="1"/>
</dbReference>
<evidence type="ECO:0000256" key="1">
    <source>
        <dbReference type="ARBA" id="ARBA00023015"/>
    </source>
</evidence>
<dbReference type="Pfam" id="PF12833">
    <property type="entry name" value="HTH_18"/>
    <property type="match status" value="1"/>
</dbReference>
<name>A0ABQ6H1A6_9GAMM</name>
<dbReference type="SMART" id="SM00342">
    <property type="entry name" value="HTH_ARAC"/>
    <property type="match status" value="1"/>
</dbReference>
<keyword evidence="2" id="KW-0238">DNA-binding</keyword>